<dbReference type="SUPFAM" id="SSF49562">
    <property type="entry name" value="C2 domain (Calcium/lipid-binding domain, CaLB)"/>
    <property type="match status" value="1"/>
</dbReference>
<dbReference type="PROSITE" id="PS00383">
    <property type="entry name" value="TYR_PHOSPHATASE_1"/>
    <property type="match status" value="1"/>
</dbReference>
<evidence type="ECO:0000256" key="3">
    <source>
        <dbReference type="ARBA" id="ARBA00022912"/>
    </source>
</evidence>
<evidence type="ECO:0000259" key="7">
    <source>
        <dbReference type="PROSITE" id="PS51181"/>
    </source>
</evidence>
<keyword evidence="3" id="KW-0904">Protein phosphatase</keyword>
<sequence length="437" mass="49731">MPLRRDRSSGRSERWRRIEGNDTGGEGGGGGGGMKEKEDWELQRVPRGVTASVGAGVFGISFLRSLVSKKRRRLAAAGYDLDMSYITDRLLAMSFPAQNMESLVRNPMWQVQKVLELRHESHYKVYNLCAEATYDSELFHGRVELVPFDDNYVPPLALIKLFCESVHDWLSSDPRNVAVIHCRAGKGRTGLMVCAYLVYTGMRAEDALQLYADRRTYNNHGVTIASQRRYVGYWGKLMACSSGPQIELPETRHRELRRIRLYDTLSNDHVKFVISELKKIPGQLYSPATEVAHGLCKALKKGFHRTISPRYFLSFLPRKDDDEEKKPRLVVQMDTEKPVSYMRPCLDYQFDQPLIVSGDIRAVFYDKSGGHLFNVCFNTFFISNSMLQFNRGELDKLGRRGKTICGPGFCLELLFGPVEPQVPLPQSRNLEDSVDLL</sequence>
<dbReference type="Gene3D" id="2.60.40.1110">
    <property type="match status" value="1"/>
</dbReference>
<feature type="domain" description="Phosphatase tensin-type" evidence="7">
    <location>
        <begin position="72"/>
        <end position="241"/>
    </location>
</feature>
<name>A0ABP0WB99_9BRYO</name>
<dbReference type="PANTHER" id="PTHR12305:SF60">
    <property type="entry name" value="PHOSPHATIDYLINOSITOL 3,4,5-TRISPHOSPHATE 3-PHOSPHATASE TPTE2-RELATED"/>
    <property type="match status" value="1"/>
</dbReference>
<dbReference type="CDD" id="cd14509">
    <property type="entry name" value="PTP_PTEN"/>
    <property type="match status" value="1"/>
</dbReference>
<feature type="region of interest" description="Disordered" evidence="5">
    <location>
        <begin position="1"/>
        <end position="36"/>
    </location>
</feature>
<evidence type="ECO:0000259" key="8">
    <source>
        <dbReference type="PROSITE" id="PS51182"/>
    </source>
</evidence>
<proteinExistence type="inferred from homology"/>
<dbReference type="InterPro" id="IPR051281">
    <property type="entry name" value="Dual-spec_lipid-protein_phosph"/>
</dbReference>
<dbReference type="InterPro" id="IPR014020">
    <property type="entry name" value="Tensin_C2-dom"/>
</dbReference>
<comment type="similarity">
    <text evidence="1">Belongs to the PTEN phosphatase protein family.</text>
</comment>
<evidence type="ECO:0000256" key="2">
    <source>
        <dbReference type="ARBA" id="ARBA00022801"/>
    </source>
</evidence>
<evidence type="ECO:0000259" key="6">
    <source>
        <dbReference type="PROSITE" id="PS50056"/>
    </source>
</evidence>
<evidence type="ECO:0000256" key="4">
    <source>
        <dbReference type="ARBA" id="ARBA00023098"/>
    </source>
</evidence>
<dbReference type="PANTHER" id="PTHR12305">
    <property type="entry name" value="PHOSPHATASE WITH HOMOLOGY TO TENSIN"/>
    <property type="match status" value="1"/>
</dbReference>
<organism evidence="9 10">
    <name type="scientific">Sphagnum jensenii</name>
    <dbReference type="NCBI Taxonomy" id="128206"/>
    <lineage>
        <taxon>Eukaryota</taxon>
        <taxon>Viridiplantae</taxon>
        <taxon>Streptophyta</taxon>
        <taxon>Embryophyta</taxon>
        <taxon>Bryophyta</taxon>
        <taxon>Sphagnophytina</taxon>
        <taxon>Sphagnopsida</taxon>
        <taxon>Sphagnales</taxon>
        <taxon>Sphagnaceae</taxon>
        <taxon>Sphagnum</taxon>
    </lineage>
</organism>
<dbReference type="PROSITE" id="PS51182">
    <property type="entry name" value="C2_TENSIN"/>
    <property type="match status" value="1"/>
</dbReference>
<feature type="domain" description="Tyrosine specific protein phosphatases" evidence="6">
    <location>
        <begin position="160"/>
        <end position="215"/>
    </location>
</feature>
<dbReference type="PROSITE" id="PS51181">
    <property type="entry name" value="PPASE_TENSIN"/>
    <property type="match status" value="1"/>
</dbReference>
<protein>
    <recommendedName>
        <fullName evidence="11">Phosphatidylinositol-3,4,5-trisphosphate 3-phosphatase</fullName>
    </recommendedName>
</protein>
<dbReference type="SUPFAM" id="SSF52799">
    <property type="entry name" value="(Phosphotyrosine protein) phosphatases II"/>
    <property type="match status" value="1"/>
</dbReference>
<reference evidence="9" key="1">
    <citation type="submission" date="2024-02" db="EMBL/GenBank/DDBJ databases">
        <authorList>
            <consortium name="ELIXIR-Norway"/>
            <consortium name="Elixir Norway"/>
        </authorList>
    </citation>
    <scope>NUCLEOTIDE SEQUENCE</scope>
</reference>
<dbReference type="SMART" id="SM01326">
    <property type="entry name" value="PTEN_C2"/>
    <property type="match status" value="1"/>
</dbReference>
<feature type="domain" description="C2 tensin-type" evidence="8">
    <location>
        <begin position="267"/>
        <end position="418"/>
    </location>
</feature>
<feature type="compositionally biased region" description="Basic and acidic residues" evidence="5">
    <location>
        <begin position="1"/>
        <end position="20"/>
    </location>
</feature>
<dbReference type="InterPro" id="IPR029023">
    <property type="entry name" value="Tensin_phosphatase"/>
</dbReference>
<dbReference type="InterPro" id="IPR016130">
    <property type="entry name" value="Tyr_Pase_AS"/>
</dbReference>
<evidence type="ECO:0000256" key="5">
    <source>
        <dbReference type="SAM" id="MobiDB-lite"/>
    </source>
</evidence>
<evidence type="ECO:0000256" key="1">
    <source>
        <dbReference type="ARBA" id="ARBA00007881"/>
    </source>
</evidence>
<evidence type="ECO:0008006" key="11">
    <source>
        <dbReference type="Google" id="ProtNLM"/>
    </source>
</evidence>
<keyword evidence="10" id="KW-1185">Reference proteome</keyword>
<feature type="compositionally biased region" description="Gly residues" evidence="5">
    <location>
        <begin position="22"/>
        <end position="33"/>
    </location>
</feature>
<dbReference type="Gene3D" id="3.90.190.10">
    <property type="entry name" value="Protein tyrosine phosphatase superfamily"/>
    <property type="match status" value="1"/>
</dbReference>
<dbReference type="Pfam" id="PF22785">
    <property type="entry name" value="Tc-R-P"/>
    <property type="match status" value="1"/>
</dbReference>
<dbReference type="InterPro" id="IPR035892">
    <property type="entry name" value="C2_domain_sf"/>
</dbReference>
<dbReference type="InterPro" id="IPR000387">
    <property type="entry name" value="Tyr_Pase_dom"/>
</dbReference>
<accession>A0ABP0WB99</accession>
<dbReference type="InterPro" id="IPR029021">
    <property type="entry name" value="Prot-tyrosine_phosphatase-like"/>
</dbReference>
<keyword evidence="2" id="KW-0378">Hydrolase</keyword>
<evidence type="ECO:0000313" key="10">
    <source>
        <dbReference type="Proteomes" id="UP001497444"/>
    </source>
</evidence>
<keyword evidence="4" id="KW-0443">Lipid metabolism</keyword>
<dbReference type="Proteomes" id="UP001497444">
    <property type="component" value="Chromosome 16"/>
</dbReference>
<dbReference type="Pfam" id="PF10409">
    <property type="entry name" value="PTEN_C2"/>
    <property type="match status" value="1"/>
</dbReference>
<evidence type="ECO:0000313" key="9">
    <source>
        <dbReference type="EMBL" id="CAK9264111.1"/>
    </source>
</evidence>
<dbReference type="PROSITE" id="PS50056">
    <property type="entry name" value="TYR_PHOSPHATASE_2"/>
    <property type="match status" value="1"/>
</dbReference>
<dbReference type="EMBL" id="OZ020111">
    <property type="protein sequence ID" value="CAK9264111.1"/>
    <property type="molecule type" value="Genomic_DNA"/>
</dbReference>
<gene>
    <name evidence="9" type="ORF">CSSPJE1EN1_LOCUS9589</name>
</gene>
<dbReference type="InterPro" id="IPR045101">
    <property type="entry name" value="PTP_PTEN"/>
</dbReference>